<dbReference type="NCBIfam" id="TIGR04294">
    <property type="entry name" value="pre_pil_HX9DG"/>
    <property type="match status" value="1"/>
</dbReference>
<feature type="domain" description="DUF1559" evidence="1">
    <location>
        <begin position="33"/>
        <end position="280"/>
    </location>
</feature>
<name>A0A6P2CTB7_9BACT</name>
<evidence type="ECO:0000313" key="3">
    <source>
        <dbReference type="Proteomes" id="UP000464178"/>
    </source>
</evidence>
<reference evidence="2 3" key="1">
    <citation type="submission" date="2019-05" db="EMBL/GenBank/DDBJ databases">
        <authorList>
            <consortium name="Science for Life Laboratories"/>
        </authorList>
    </citation>
    <scope>NUCLEOTIDE SEQUENCE [LARGE SCALE GENOMIC DNA]</scope>
    <source>
        <strain evidence="2">Soil9</strain>
    </source>
</reference>
<dbReference type="KEGG" id="gms:SOIL9_53260"/>
<dbReference type="Proteomes" id="UP000464178">
    <property type="component" value="Chromosome"/>
</dbReference>
<protein>
    <recommendedName>
        <fullName evidence="1">DUF1559 domain-containing protein</fullName>
    </recommendedName>
</protein>
<proteinExistence type="predicted"/>
<dbReference type="PANTHER" id="PTHR30093">
    <property type="entry name" value="GENERAL SECRETION PATHWAY PROTEIN G"/>
    <property type="match status" value="1"/>
</dbReference>
<evidence type="ECO:0000313" key="2">
    <source>
        <dbReference type="EMBL" id="VTR92388.1"/>
    </source>
</evidence>
<dbReference type="InterPro" id="IPR011453">
    <property type="entry name" value="DUF1559"/>
</dbReference>
<keyword evidence="3" id="KW-1185">Reference proteome</keyword>
<dbReference type="RefSeq" id="WP_162667262.1">
    <property type="nucleotide sequence ID" value="NZ_LR593886.1"/>
</dbReference>
<accession>A0A6P2CTB7</accession>
<gene>
    <name evidence="2" type="ORF">SOIL9_53260</name>
</gene>
<dbReference type="PANTHER" id="PTHR30093:SF2">
    <property type="entry name" value="TYPE II SECRETION SYSTEM PROTEIN H"/>
    <property type="match status" value="1"/>
</dbReference>
<dbReference type="InterPro" id="IPR027558">
    <property type="entry name" value="Pre_pil_HX9DG_C"/>
</dbReference>
<dbReference type="Pfam" id="PF07596">
    <property type="entry name" value="SBP_bac_10"/>
    <property type="match status" value="1"/>
</dbReference>
<evidence type="ECO:0000259" key="1">
    <source>
        <dbReference type="Pfam" id="PF07596"/>
    </source>
</evidence>
<sequence length="306" mass="32974">MKTSPRRGATAIELLVLGTLATFAIGLTVPAIQKARAASARTKCADNLRLLGTGSREYAAANDDMLPRNSGPTPAGSWNTQILPFIGEKELAQKYTDGRDWWDAGENGNRTVAQGRVAAFVCPAAPNPDRWVLTRDPDNESKSFRAAPTDYVGAAGAYYENNDQKNLHPGAMHTRTVTRRLRTSDIADGTAQTVLVVEMADKPNHWHAGKLGENRLEKPQMTALSGQWAAPNWNHLRSHSTDGKTQFGPCAVNCSNQAAIYGFHEGGANVLFVDGSVRFLKAGMSQEMLIALVSIAGGEVLAPNDF</sequence>
<organism evidence="2 3">
    <name type="scientific">Gemmata massiliana</name>
    <dbReference type="NCBI Taxonomy" id="1210884"/>
    <lineage>
        <taxon>Bacteria</taxon>
        <taxon>Pseudomonadati</taxon>
        <taxon>Planctomycetota</taxon>
        <taxon>Planctomycetia</taxon>
        <taxon>Gemmatales</taxon>
        <taxon>Gemmataceae</taxon>
        <taxon>Gemmata</taxon>
    </lineage>
</organism>
<dbReference type="EMBL" id="LR593886">
    <property type="protein sequence ID" value="VTR92388.1"/>
    <property type="molecule type" value="Genomic_DNA"/>
</dbReference>
<dbReference type="AlphaFoldDB" id="A0A6P2CTB7"/>